<dbReference type="EMBL" id="AJVK01036183">
    <property type="status" value="NOT_ANNOTATED_CDS"/>
    <property type="molecule type" value="Genomic_DNA"/>
</dbReference>
<dbReference type="Gene3D" id="2.20.20.160">
    <property type="match status" value="1"/>
</dbReference>
<dbReference type="AlphaFoldDB" id="A0A1B0DL71"/>
<dbReference type="EnsemblMetazoa" id="PPAI009111-RA">
    <property type="protein sequence ID" value="PPAI009111-PA"/>
    <property type="gene ID" value="PPAI009111"/>
</dbReference>
<evidence type="ECO:0000313" key="2">
    <source>
        <dbReference type="Proteomes" id="UP000092462"/>
    </source>
</evidence>
<sequence length="215" mass="25315">MEFSTKILFLILLAISIEGQDEICEKNNICNIVHNRFWLPNKHEKLCKCPGKPCPVVYSKEGTFLPINTRSQMRFCEPFDPHLDPCNTTSISLSITQRILGNLPMKPVVQLHCMCEGIKYWKYFSHVERYNEEKQEKTIVDNFRCINLRRCTPNQFCGFARTDYGFVYHRCSCPNHYKCIFDPGTYKIFDGIQELFYNGTAYKAYCRLDNEDDLW</sequence>
<protein>
    <submittedName>
        <fullName evidence="1">Uncharacterized protein</fullName>
    </submittedName>
</protein>
<name>A0A1B0DL71_PHLPP</name>
<dbReference type="Proteomes" id="UP000092462">
    <property type="component" value="Unassembled WGS sequence"/>
</dbReference>
<organism evidence="1 2">
    <name type="scientific">Phlebotomus papatasi</name>
    <name type="common">Sandfly</name>
    <dbReference type="NCBI Taxonomy" id="29031"/>
    <lineage>
        <taxon>Eukaryota</taxon>
        <taxon>Metazoa</taxon>
        <taxon>Ecdysozoa</taxon>
        <taxon>Arthropoda</taxon>
        <taxon>Hexapoda</taxon>
        <taxon>Insecta</taxon>
        <taxon>Pterygota</taxon>
        <taxon>Neoptera</taxon>
        <taxon>Endopterygota</taxon>
        <taxon>Diptera</taxon>
        <taxon>Nematocera</taxon>
        <taxon>Psychodoidea</taxon>
        <taxon>Psychodidae</taxon>
        <taxon>Phlebotomus</taxon>
        <taxon>Phlebotomus</taxon>
    </lineage>
</organism>
<accession>A0A1B0DL71</accession>
<proteinExistence type="predicted"/>
<keyword evidence="2" id="KW-1185">Reference proteome</keyword>
<evidence type="ECO:0000313" key="1">
    <source>
        <dbReference type="EnsemblMetazoa" id="PPAI009111-PA"/>
    </source>
</evidence>
<dbReference type="VEuPathDB" id="VectorBase:PPAI009111"/>
<reference evidence="1" key="1">
    <citation type="submission" date="2022-08" db="UniProtKB">
        <authorList>
            <consortium name="EnsemblMetazoa"/>
        </authorList>
    </citation>
    <scope>IDENTIFICATION</scope>
    <source>
        <strain evidence="1">Israel</strain>
    </source>
</reference>